<evidence type="ECO:0000313" key="6">
    <source>
        <dbReference type="Proteomes" id="UP000199426"/>
    </source>
</evidence>
<dbReference type="SUPFAM" id="SSF49265">
    <property type="entry name" value="Fibronectin type III"/>
    <property type="match status" value="1"/>
</dbReference>
<dbReference type="PANTHER" id="PTHR22870:SF466">
    <property type="entry name" value="ANKYRIN REPEAT-CONTAINING PROTEIN"/>
    <property type="match status" value="1"/>
</dbReference>
<dbReference type="PROSITE" id="PS00626">
    <property type="entry name" value="RCC1_2"/>
    <property type="match status" value="3"/>
</dbReference>
<dbReference type="InterPro" id="IPR036116">
    <property type="entry name" value="FN3_sf"/>
</dbReference>
<dbReference type="Proteomes" id="UP000251670">
    <property type="component" value="Unassembled WGS sequence"/>
</dbReference>
<evidence type="ECO:0000313" key="4">
    <source>
        <dbReference type="EMBL" id="SDJ11443.1"/>
    </source>
</evidence>
<keyword evidence="1" id="KW-0732">Signal</keyword>
<dbReference type="Pfam" id="PF25390">
    <property type="entry name" value="WD40_RLD"/>
    <property type="match status" value="3"/>
</dbReference>
<dbReference type="RefSeq" id="WP_089736964.1">
    <property type="nucleotide sequence ID" value="NZ_FNEG01000004.1"/>
</dbReference>
<evidence type="ECO:0000256" key="2">
    <source>
        <dbReference type="ARBA" id="ARBA00022737"/>
    </source>
</evidence>
<dbReference type="CDD" id="cd00063">
    <property type="entry name" value="FN3"/>
    <property type="match status" value="2"/>
</dbReference>
<proteinExistence type="predicted"/>
<dbReference type="InterPro" id="IPR051210">
    <property type="entry name" value="Ub_ligase/GEF_domain"/>
</dbReference>
<evidence type="ECO:0000256" key="1">
    <source>
        <dbReference type="ARBA" id="ARBA00022729"/>
    </source>
</evidence>
<dbReference type="PRINTS" id="PR00633">
    <property type="entry name" value="RCCNDNSATION"/>
</dbReference>
<dbReference type="Pfam" id="PF00415">
    <property type="entry name" value="RCC1"/>
    <property type="match status" value="3"/>
</dbReference>
<sequence>MKNYIYSIIALLMVILCPAQVFVSQAEYFWDTDPGTGNGTAVLAADGSFNSVFEQLIKTDIATPGNGLHKFSVRIKDNTGVWGPVFTNVIDVQQPVTSNVISLSQAEYFWDTDPGNGNGTPVLAADGSFNSVFEQLIKTDIVTPGNGLHKFSIRIKDNTGVWGPAFSNVIDVQQPVTSNVISLSQAEYFWDTDPGEGNGTPVLAADGNFNSTYEQLIKTGIALPSSGLHVFNIRIKDNTGAWGPAFKNVINVETPIPTGCWQSLSAGGEYSLGIKTDGTLWAWGNNQNGQLGDGTSISTNVPIQIGTANNWVKIAAGSSHALAIKADGTLWAWGKNEYGQLGDGTKMNRFTPTQIGTGTNWQSISAGLYSSIAIKTDGTLWGWGHNYYGQLGDGTISPKTVPTQIGTATNWQNVQTGLSHTLAIKTNGTLWAWGYNSTGQLGDGTTLEKYTPTQIGADANWQSIDVGNMHSVALKTDGTLWAWGYNTSGQVGDGTNVYKNIPTQIGTASNWQNISAGGNFTFANKTDGTLWSWGSAVNGTLGQIPGSQSPVQVGSLSASKLIAAGTYHVLETNTSGALRVCGRNASGELGDGTIGHKSSFISIECPSNCAPPTQFSTTNITSSAATIKWIGSTPAPNGGYLYFYSTNPIVGGIDGVTTNSTVANLSSLLPNTTYYWWVASHCGTSRGSWISGGSFKTLPATSTGCWKTVLAGDIHSVGIKTDGTLWTWGGNNSGQLGDGTRIDRVTPNQIGADKDWAIIGTGENTTFAIKSNGTLWAWGTNSEGQFGDGTKISKTVPTQVGTETDWVSVTGGFVYTVALKSNGTLWAWGNNSNGQLGDGTNVSKITPTQVGTDNNWQSVVCGQYHNIAIKTDGTLWTWGLNDKSQLGDGTQINRNTPVQIGTATDWKSAGGGWHHSVALKTNGTLWAWGQNDAGQLGDGSTTNRTTPIQIGTATDWRTVTADKSDSSAGIKTNGTFWAWGSNYNGQLGDGTKVDKLSPTQIGTATDRNIISAKRLNRLILSNDGLLSACGANFFGQLGDGTLIDRKIFIPVACPPTCNPPGQLQSSNITSTTAALSWTGVDPIPSGGYSYLYSTNPVIGGIEGKTSNTAANLTNLLPNTTYYWWVASSCGYSQDNWIQGGSFTTLPTSATGCWESVSSGSFYSVGIKTDGTLWAWGDNANGKLGDGTAVSRNTPTQIGTGNNWLKVFAGDEHSAALKTDGTLWTWGANSEGQLGNGTTASSHSPVQIGTATDWVSISVGNSYTLGIKSNGTLWGWGYNGTSQLGDGTIIRKTVPVQIGTANDWKMVTAGIQHTLAIKINGTLWGWGSNGYGRLGDGTSSSGSVVSTPIQIGTATDWKTVSAGSFHSVGMKTDGTLWVWGDNYEGQLGDGTTTLKSVPTQIGTAIDWKSVATNRFNSSVGIKTDGTLWAWGRNTYGQLGDGTKTSRLIPTQIGTATDRKMVSAGPYTRLTINNNGFLSATGRNEYGQIGDGTNIDKPIFVPVACPTSNLAVTEVSAKEDKLKVYPNPVQDILTISYDQKILFVTVYNAAGQLVLTKAINDIKGTIDASGFVSGVYLVKINAVNDFVKTVKVIKR</sequence>
<dbReference type="PANTHER" id="PTHR22870">
    <property type="entry name" value="REGULATOR OF CHROMOSOME CONDENSATION"/>
    <property type="match status" value="1"/>
</dbReference>
<dbReference type="OrthoDB" id="1081439at2"/>
<dbReference type="Gene3D" id="2.130.10.30">
    <property type="entry name" value="Regulator of chromosome condensation 1/beta-lactamase-inhibitor protein II"/>
    <property type="match status" value="6"/>
</dbReference>
<dbReference type="InterPro" id="IPR003961">
    <property type="entry name" value="FN3_dom"/>
</dbReference>
<feature type="domain" description="Fibronectin type-III" evidence="3">
    <location>
        <begin position="1059"/>
        <end position="1147"/>
    </location>
</feature>
<keyword evidence="6" id="KW-1185">Reference proteome</keyword>
<dbReference type="InterPro" id="IPR026444">
    <property type="entry name" value="Secre_tail"/>
</dbReference>
<dbReference type="InterPro" id="IPR009091">
    <property type="entry name" value="RCC1/BLIP-II"/>
</dbReference>
<feature type="domain" description="Fibronectin type-III" evidence="3">
    <location>
        <begin position="611"/>
        <end position="700"/>
    </location>
</feature>
<dbReference type="SMART" id="SM00060">
    <property type="entry name" value="FN3"/>
    <property type="match status" value="2"/>
</dbReference>
<dbReference type="Pfam" id="PF18962">
    <property type="entry name" value="Por_Secre_tail"/>
    <property type="match status" value="1"/>
</dbReference>
<dbReference type="PROSITE" id="PS50012">
    <property type="entry name" value="RCC1_3"/>
    <property type="match status" value="18"/>
</dbReference>
<organism evidence="5 7">
    <name type="scientific">Chryseobacterium jejuense</name>
    <dbReference type="NCBI Taxonomy" id="445960"/>
    <lineage>
        <taxon>Bacteria</taxon>
        <taxon>Pseudomonadati</taxon>
        <taxon>Bacteroidota</taxon>
        <taxon>Flavobacteriia</taxon>
        <taxon>Flavobacteriales</taxon>
        <taxon>Weeksellaceae</taxon>
        <taxon>Chryseobacterium group</taxon>
        <taxon>Chryseobacterium</taxon>
    </lineage>
</organism>
<dbReference type="InterPro" id="IPR058923">
    <property type="entry name" value="RCC1-like_dom"/>
</dbReference>
<dbReference type="PROSITE" id="PS50853">
    <property type="entry name" value="FN3"/>
    <property type="match status" value="2"/>
</dbReference>
<dbReference type="EMBL" id="FNEG01000004">
    <property type="protein sequence ID" value="SDJ11443.1"/>
    <property type="molecule type" value="Genomic_DNA"/>
</dbReference>
<dbReference type="SUPFAM" id="SSF50985">
    <property type="entry name" value="RCC1/BLIP-II"/>
    <property type="match status" value="3"/>
</dbReference>
<evidence type="ECO:0000313" key="5">
    <source>
        <dbReference type="EMBL" id="SQB27925.1"/>
    </source>
</evidence>
<dbReference type="Gene3D" id="2.60.40.10">
    <property type="entry name" value="Immunoglobulins"/>
    <property type="match status" value="1"/>
</dbReference>
<dbReference type="Proteomes" id="UP000199426">
    <property type="component" value="Unassembled WGS sequence"/>
</dbReference>
<dbReference type="EMBL" id="UAWB01000002">
    <property type="protein sequence ID" value="SQB27925.1"/>
    <property type="molecule type" value="Genomic_DNA"/>
</dbReference>
<reference evidence="5 7" key="2">
    <citation type="submission" date="2018-06" db="EMBL/GenBank/DDBJ databases">
        <authorList>
            <consortium name="Pathogen Informatics"/>
            <person name="Doyle S."/>
        </authorList>
    </citation>
    <scope>NUCLEOTIDE SEQUENCE [LARGE SCALE GENOMIC DNA]</scope>
    <source>
        <strain evidence="5 7">NCTC13492</strain>
    </source>
</reference>
<keyword evidence="2" id="KW-0677">Repeat</keyword>
<name>A0A2X2VW79_CHRJE</name>
<accession>A0A2X2VW79</accession>
<reference evidence="4 6" key="1">
    <citation type="submission" date="2016-10" db="EMBL/GenBank/DDBJ databases">
        <authorList>
            <person name="Varghese N."/>
            <person name="Submissions S."/>
        </authorList>
    </citation>
    <scope>NUCLEOTIDE SEQUENCE [LARGE SCALE GENOMIC DNA]</scope>
    <source>
        <strain evidence="4 6">DSM 19299</strain>
    </source>
</reference>
<gene>
    <name evidence="5" type="ORF">NCTC13492_01508</name>
    <name evidence="4" type="ORF">SAMN05421542_2691</name>
</gene>
<dbReference type="STRING" id="445960.SAMN05421542_2691"/>
<evidence type="ECO:0000259" key="3">
    <source>
        <dbReference type="PROSITE" id="PS50853"/>
    </source>
</evidence>
<dbReference type="InterPro" id="IPR000408">
    <property type="entry name" value="Reg_chr_condens"/>
</dbReference>
<dbReference type="InterPro" id="IPR013783">
    <property type="entry name" value="Ig-like_fold"/>
</dbReference>
<protein>
    <submittedName>
        <fullName evidence="5">Cell cycle control protein</fullName>
    </submittedName>
    <submittedName>
        <fullName evidence="4">Por secretion system C-terminal sorting domain-containing protein</fullName>
    </submittedName>
</protein>
<evidence type="ECO:0000313" key="7">
    <source>
        <dbReference type="Proteomes" id="UP000251670"/>
    </source>
</evidence>
<dbReference type="NCBIfam" id="TIGR04183">
    <property type="entry name" value="Por_Secre_tail"/>
    <property type="match status" value="1"/>
</dbReference>